<keyword evidence="3" id="KW-1185">Reference proteome</keyword>
<keyword evidence="1" id="KW-1133">Transmembrane helix</keyword>
<keyword evidence="1" id="KW-0812">Transmembrane</keyword>
<keyword evidence="1" id="KW-0472">Membrane</keyword>
<accession>A0A5M5D485</accession>
<proteinExistence type="predicted"/>
<dbReference type="AlphaFoldDB" id="A0A5M5D485"/>
<evidence type="ECO:0000313" key="3">
    <source>
        <dbReference type="Proteomes" id="UP000473905"/>
    </source>
</evidence>
<dbReference type="EMBL" id="VWKB01000031">
    <property type="protein sequence ID" value="KAA4092850.1"/>
    <property type="molecule type" value="Genomic_DNA"/>
</dbReference>
<protein>
    <recommendedName>
        <fullName evidence="4">Lipoprotein</fullName>
    </recommendedName>
</protein>
<reference evidence="2 3" key="1">
    <citation type="journal article" date="2019" name="Nat. Med.">
        <title>A library of human gut bacterial isolates paired with longitudinal multiomics data enables mechanistic microbiome research.</title>
        <authorList>
            <person name="Poyet M."/>
            <person name="Groussin M."/>
            <person name="Gibbons S.M."/>
            <person name="Avila-Pacheco J."/>
            <person name="Jiang X."/>
            <person name="Kearney S.M."/>
            <person name="Perrotta A.R."/>
            <person name="Berdy B."/>
            <person name="Zhao S."/>
            <person name="Lieberman T.D."/>
            <person name="Swanson P.K."/>
            <person name="Smith M."/>
            <person name="Roesemann S."/>
            <person name="Alexander J.E."/>
            <person name="Rich S.A."/>
            <person name="Livny J."/>
            <person name="Vlamakis H."/>
            <person name="Clish C."/>
            <person name="Bullock K."/>
            <person name="Deik A."/>
            <person name="Scott J."/>
            <person name="Pierce K.A."/>
            <person name="Xavier R.J."/>
            <person name="Alm E.J."/>
        </authorList>
    </citation>
    <scope>NUCLEOTIDE SEQUENCE [LARGE SCALE GENOMIC DNA]</scope>
    <source>
        <strain evidence="2 3">BIOML-A134</strain>
    </source>
</reference>
<evidence type="ECO:0000256" key="1">
    <source>
        <dbReference type="SAM" id="Phobius"/>
    </source>
</evidence>
<sequence length="129" mass="15387">MKRLIYITILLMSALWFTSCRNIQYVPVESARTEVKYKDRFKRDSIHILDSVFILLKGDTVFRDRYRIVYKDKLIRDTTYVHKTDSILIPYPVEKKLTRWQLMKMNLGSWVFVIIITIIVVAIILLSTK</sequence>
<name>A0A5M5D485_BACOV</name>
<evidence type="ECO:0008006" key="4">
    <source>
        <dbReference type="Google" id="ProtNLM"/>
    </source>
</evidence>
<comment type="caution">
    <text evidence="2">The sequence shown here is derived from an EMBL/GenBank/DDBJ whole genome shotgun (WGS) entry which is preliminary data.</text>
</comment>
<gene>
    <name evidence="2" type="ORF">F3D66_20740</name>
</gene>
<dbReference type="Proteomes" id="UP000473905">
    <property type="component" value="Unassembled WGS sequence"/>
</dbReference>
<evidence type="ECO:0000313" key="2">
    <source>
        <dbReference type="EMBL" id="KAA4092850.1"/>
    </source>
</evidence>
<organism evidence="2 3">
    <name type="scientific">Bacteroides ovatus</name>
    <dbReference type="NCBI Taxonomy" id="28116"/>
    <lineage>
        <taxon>Bacteria</taxon>
        <taxon>Pseudomonadati</taxon>
        <taxon>Bacteroidota</taxon>
        <taxon>Bacteroidia</taxon>
        <taxon>Bacteroidales</taxon>
        <taxon>Bacteroidaceae</taxon>
        <taxon>Bacteroides</taxon>
    </lineage>
</organism>
<feature type="transmembrane region" description="Helical" evidence="1">
    <location>
        <begin position="107"/>
        <end position="126"/>
    </location>
</feature>
<dbReference type="PROSITE" id="PS51257">
    <property type="entry name" value="PROKAR_LIPOPROTEIN"/>
    <property type="match status" value="1"/>
</dbReference>